<proteinExistence type="predicted"/>
<dbReference type="Proteomes" id="UP001056120">
    <property type="component" value="Linkage Group LG14"/>
</dbReference>
<evidence type="ECO:0000313" key="1">
    <source>
        <dbReference type="EMBL" id="KAI3785996.1"/>
    </source>
</evidence>
<evidence type="ECO:0000313" key="2">
    <source>
        <dbReference type="Proteomes" id="UP001056120"/>
    </source>
</evidence>
<reference evidence="2" key="1">
    <citation type="journal article" date="2022" name="Mol. Ecol. Resour.">
        <title>The genomes of chicory, endive, great burdock and yacon provide insights into Asteraceae palaeo-polyploidization history and plant inulin production.</title>
        <authorList>
            <person name="Fan W."/>
            <person name="Wang S."/>
            <person name="Wang H."/>
            <person name="Wang A."/>
            <person name="Jiang F."/>
            <person name="Liu H."/>
            <person name="Zhao H."/>
            <person name="Xu D."/>
            <person name="Zhang Y."/>
        </authorList>
    </citation>
    <scope>NUCLEOTIDE SEQUENCE [LARGE SCALE GENOMIC DNA]</scope>
    <source>
        <strain evidence="2">cv. Yunnan</strain>
    </source>
</reference>
<keyword evidence="2" id="KW-1185">Reference proteome</keyword>
<reference evidence="1 2" key="2">
    <citation type="journal article" date="2022" name="Mol. Ecol. Resour.">
        <title>The genomes of chicory, endive, great burdock and yacon provide insights into Asteraceae paleo-polyploidization history and plant inulin production.</title>
        <authorList>
            <person name="Fan W."/>
            <person name="Wang S."/>
            <person name="Wang H."/>
            <person name="Wang A."/>
            <person name="Jiang F."/>
            <person name="Liu H."/>
            <person name="Zhao H."/>
            <person name="Xu D."/>
            <person name="Zhang Y."/>
        </authorList>
    </citation>
    <scope>NUCLEOTIDE SEQUENCE [LARGE SCALE GENOMIC DNA]</scope>
    <source>
        <strain evidence="2">cv. Yunnan</strain>
        <tissue evidence="1">Leaves</tissue>
    </source>
</reference>
<comment type="caution">
    <text evidence="1">The sequence shown here is derived from an EMBL/GenBank/DDBJ whole genome shotgun (WGS) entry which is preliminary data.</text>
</comment>
<dbReference type="EMBL" id="CM042031">
    <property type="protein sequence ID" value="KAI3785996.1"/>
    <property type="molecule type" value="Genomic_DNA"/>
</dbReference>
<sequence length="118" mass="13015">MTPDFGSRKAILDIVVVVPIMPNAFICHFNLQPIYNELEGRSPQKMNKLHYMRIGRGATTAVSLGYTFPALIALKLGGQGYGLTSRERLLSWSMLCLAILVSVVGVISNIYSLQIESE</sequence>
<gene>
    <name evidence="1" type="ORF">L1987_45122</name>
</gene>
<protein>
    <submittedName>
        <fullName evidence="1">Uncharacterized protein</fullName>
    </submittedName>
</protein>
<organism evidence="1 2">
    <name type="scientific">Smallanthus sonchifolius</name>
    <dbReference type="NCBI Taxonomy" id="185202"/>
    <lineage>
        <taxon>Eukaryota</taxon>
        <taxon>Viridiplantae</taxon>
        <taxon>Streptophyta</taxon>
        <taxon>Embryophyta</taxon>
        <taxon>Tracheophyta</taxon>
        <taxon>Spermatophyta</taxon>
        <taxon>Magnoliopsida</taxon>
        <taxon>eudicotyledons</taxon>
        <taxon>Gunneridae</taxon>
        <taxon>Pentapetalae</taxon>
        <taxon>asterids</taxon>
        <taxon>campanulids</taxon>
        <taxon>Asterales</taxon>
        <taxon>Asteraceae</taxon>
        <taxon>Asteroideae</taxon>
        <taxon>Heliantheae alliance</taxon>
        <taxon>Millerieae</taxon>
        <taxon>Smallanthus</taxon>
    </lineage>
</organism>
<accession>A0ACB9GSJ3</accession>
<name>A0ACB9GSJ3_9ASTR</name>